<sequence>MADGEAGMKFPNIRSPKPLIRITEIFLWDDVRVITAGTSTHHDYLSLAPAASSSFQTRKLVIIL</sequence>
<dbReference type="AlphaFoldDB" id="A0A2I0X0N1"/>
<protein>
    <submittedName>
        <fullName evidence="1">Uncharacterized protein</fullName>
    </submittedName>
</protein>
<organism evidence="1 2">
    <name type="scientific">Dendrobium catenatum</name>
    <dbReference type="NCBI Taxonomy" id="906689"/>
    <lineage>
        <taxon>Eukaryota</taxon>
        <taxon>Viridiplantae</taxon>
        <taxon>Streptophyta</taxon>
        <taxon>Embryophyta</taxon>
        <taxon>Tracheophyta</taxon>
        <taxon>Spermatophyta</taxon>
        <taxon>Magnoliopsida</taxon>
        <taxon>Liliopsida</taxon>
        <taxon>Asparagales</taxon>
        <taxon>Orchidaceae</taxon>
        <taxon>Epidendroideae</taxon>
        <taxon>Malaxideae</taxon>
        <taxon>Dendrobiinae</taxon>
        <taxon>Dendrobium</taxon>
    </lineage>
</organism>
<proteinExistence type="predicted"/>
<name>A0A2I0X0N1_9ASPA</name>
<keyword evidence="2" id="KW-1185">Reference proteome</keyword>
<dbReference type="EMBL" id="KZ502238">
    <property type="protein sequence ID" value="PKU81474.1"/>
    <property type="molecule type" value="Genomic_DNA"/>
</dbReference>
<evidence type="ECO:0000313" key="1">
    <source>
        <dbReference type="EMBL" id="PKU81474.1"/>
    </source>
</evidence>
<gene>
    <name evidence="1" type="ORF">MA16_Dca027823</name>
</gene>
<evidence type="ECO:0000313" key="2">
    <source>
        <dbReference type="Proteomes" id="UP000233837"/>
    </source>
</evidence>
<reference evidence="1 2" key="1">
    <citation type="journal article" date="2016" name="Sci. Rep.">
        <title>The Dendrobium catenatum Lindl. genome sequence provides insights into polysaccharide synthase, floral development and adaptive evolution.</title>
        <authorList>
            <person name="Zhang G.Q."/>
            <person name="Xu Q."/>
            <person name="Bian C."/>
            <person name="Tsai W.C."/>
            <person name="Yeh C.M."/>
            <person name="Liu K.W."/>
            <person name="Yoshida K."/>
            <person name="Zhang L.S."/>
            <person name="Chang S.B."/>
            <person name="Chen F."/>
            <person name="Shi Y."/>
            <person name="Su Y.Y."/>
            <person name="Zhang Y.Q."/>
            <person name="Chen L.J."/>
            <person name="Yin Y."/>
            <person name="Lin M."/>
            <person name="Huang H."/>
            <person name="Deng H."/>
            <person name="Wang Z.W."/>
            <person name="Zhu S.L."/>
            <person name="Zhao X."/>
            <person name="Deng C."/>
            <person name="Niu S.C."/>
            <person name="Huang J."/>
            <person name="Wang M."/>
            <person name="Liu G.H."/>
            <person name="Yang H.J."/>
            <person name="Xiao X.J."/>
            <person name="Hsiao Y.Y."/>
            <person name="Wu W.L."/>
            <person name="Chen Y.Y."/>
            <person name="Mitsuda N."/>
            <person name="Ohme-Takagi M."/>
            <person name="Luo Y.B."/>
            <person name="Van de Peer Y."/>
            <person name="Liu Z.J."/>
        </authorList>
    </citation>
    <scope>NUCLEOTIDE SEQUENCE [LARGE SCALE GENOMIC DNA]</scope>
    <source>
        <tissue evidence="1">The whole plant</tissue>
    </source>
</reference>
<accession>A0A2I0X0N1</accession>
<dbReference type="Proteomes" id="UP000233837">
    <property type="component" value="Unassembled WGS sequence"/>
</dbReference>
<reference evidence="1 2" key="2">
    <citation type="journal article" date="2017" name="Nature">
        <title>The Apostasia genome and the evolution of orchids.</title>
        <authorList>
            <person name="Zhang G.Q."/>
            <person name="Liu K.W."/>
            <person name="Li Z."/>
            <person name="Lohaus R."/>
            <person name="Hsiao Y.Y."/>
            <person name="Niu S.C."/>
            <person name="Wang J.Y."/>
            <person name="Lin Y.C."/>
            <person name="Xu Q."/>
            <person name="Chen L.J."/>
            <person name="Yoshida K."/>
            <person name="Fujiwara S."/>
            <person name="Wang Z.W."/>
            <person name="Zhang Y.Q."/>
            <person name="Mitsuda N."/>
            <person name="Wang M."/>
            <person name="Liu G.H."/>
            <person name="Pecoraro L."/>
            <person name="Huang H.X."/>
            <person name="Xiao X.J."/>
            <person name="Lin M."/>
            <person name="Wu X.Y."/>
            <person name="Wu W.L."/>
            <person name="Chen Y.Y."/>
            <person name="Chang S.B."/>
            <person name="Sakamoto S."/>
            <person name="Ohme-Takagi M."/>
            <person name="Yagi M."/>
            <person name="Zeng S.J."/>
            <person name="Shen C.Y."/>
            <person name="Yeh C.M."/>
            <person name="Luo Y.B."/>
            <person name="Tsai W.C."/>
            <person name="Van de Peer Y."/>
            <person name="Liu Z.J."/>
        </authorList>
    </citation>
    <scope>NUCLEOTIDE SEQUENCE [LARGE SCALE GENOMIC DNA]</scope>
    <source>
        <tissue evidence="1">The whole plant</tissue>
    </source>
</reference>